<evidence type="ECO:0000256" key="1">
    <source>
        <dbReference type="ARBA" id="ARBA00022448"/>
    </source>
</evidence>
<keyword evidence="3 6" id="KW-0249">Electron transport</keyword>
<dbReference type="OrthoDB" id="9803319at2"/>
<dbReference type="RefSeq" id="WP_002718539.1">
    <property type="nucleotide sequence ID" value="NZ_UFSI01000001.1"/>
</dbReference>
<keyword evidence="4 6" id="KW-0408">Iron</keyword>
<name>A0A380W4D9_AFIFE</name>
<dbReference type="Pfam" id="PF13370">
    <property type="entry name" value="Fer4_13"/>
    <property type="match status" value="1"/>
</dbReference>
<evidence type="ECO:0000256" key="5">
    <source>
        <dbReference type="ARBA" id="ARBA00023014"/>
    </source>
</evidence>
<dbReference type="Proteomes" id="UP000254343">
    <property type="component" value="Unassembled WGS sequence"/>
</dbReference>
<evidence type="ECO:0000256" key="2">
    <source>
        <dbReference type="ARBA" id="ARBA00022723"/>
    </source>
</evidence>
<keyword evidence="5 6" id="KW-0411">Iron-sulfur</keyword>
<accession>A0A380W4D9</accession>
<dbReference type="InterPro" id="IPR051269">
    <property type="entry name" value="Fe-S_cluster_ET"/>
</dbReference>
<comment type="function">
    <text evidence="6">Ferredoxins are iron-sulfur proteins that transfer electrons in a wide variety of metabolic reactions.</text>
</comment>
<dbReference type="PANTHER" id="PTHR36923:SF3">
    <property type="entry name" value="FERREDOXIN"/>
    <property type="match status" value="1"/>
</dbReference>
<dbReference type="GO" id="GO:0009055">
    <property type="term" value="F:electron transfer activity"/>
    <property type="evidence" value="ECO:0007669"/>
    <property type="project" value="UniProtKB-UniRule"/>
</dbReference>
<dbReference type="SUPFAM" id="SSF54862">
    <property type="entry name" value="4Fe-4S ferredoxins"/>
    <property type="match status" value="1"/>
</dbReference>
<evidence type="ECO:0000256" key="4">
    <source>
        <dbReference type="ARBA" id="ARBA00023004"/>
    </source>
</evidence>
<dbReference type="InterPro" id="IPR001080">
    <property type="entry name" value="3Fe4S_ferredoxin"/>
</dbReference>
<dbReference type="GO" id="GO:0005506">
    <property type="term" value="F:iron ion binding"/>
    <property type="evidence" value="ECO:0007669"/>
    <property type="project" value="UniProtKB-UniRule"/>
</dbReference>
<protein>
    <recommendedName>
        <fullName evidence="6">Ferredoxin</fullName>
    </recommendedName>
</protein>
<dbReference type="PROSITE" id="PS51379">
    <property type="entry name" value="4FE4S_FER_2"/>
    <property type="match status" value="1"/>
</dbReference>
<feature type="domain" description="4Fe-4S ferredoxin-type" evidence="7">
    <location>
        <begin position="7"/>
        <end position="35"/>
    </location>
</feature>
<dbReference type="PRINTS" id="PR00352">
    <property type="entry name" value="3FE4SFRDOXIN"/>
</dbReference>
<evidence type="ECO:0000259" key="7">
    <source>
        <dbReference type="PROSITE" id="PS51379"/>
    </source>
</evidence>
<dbReference type="InterPro" id="IPR017896">
    <property type="entry name" value="4Fe4S_Fe-S-bd"/>
</dbReference>
<evidence type="ECO:0000256" key="6">
    <source>
        <dbReference type="RuleBase" id="RU368020"/>
    </source>
</evidence>
<keyword evidence="1 6" id="KW-0813">Transport</keyword>
<keyword evidence="2 6" id="KW-0479">Metal-binding</keyword>
<dbReference type="PANTHER" id="PTHR36923">
    <property type="entry name" value="FERREDOXIN"/>
    <property type="match status" value="1"/>
</dbReference>
<dbReference type="GO" id="GO:0051536">
    <property type="term" value="F:iron-sulfur cluster binding"/>
    <property type="evidence" value="ECO:0007669"/>
    <property type="project" value="UniProtKB-KW"/>
</dbReference>
<gene>
    <name evidence="8" type="primary">fdx</name>
    <name evidence="8" type="ORF">NCTC12722_00939</name>
</gene>
<evidence type="ECO:0000256" key="3">
    <source>
        <dbReference type="ARBA" id="ARBA00022982"/>
    </source>
</evidence>
<dbReference type="AlphaFoldDB" id="A0A380W4D9"/>
<proteinExistence type="predicted"/>
<organism evidence="8 9">
    <name type="scientific">Afipia felis</name>
    <name type="common">Cat scratch disease bacillus</name>
    <dbReference type="NCBI Taxonomy" id="1035"/>
    <lineage>
        <taxon>Bacteria</taxon>
        <taxon>Pseudomonadati</taxon>
        <taxon>Pseudomonadota</taxon>
        <taxon>Alphaproteobacteria</taxon>
        <taxon>Hyphomicrobiales</taxon>
        <taxon>Nitrobacteraceae</taxon>
        <taxon>Afipia</taxon>
    </lineage>
</organism>
<sequence length="70" mass="7405">MKNGCRVRISIDYDKCVGSRICTAVAPNVFTLNEDSQAAVIDAEGDTLETIKMAAEACPVSAITIGEKAE</sequence>
<reference evidence="8 9" key="1">
    <citation type="submission" date="2018-06" db="EMBL/GenBank/DDBJ databases">
        <authorList>
            <consortium name="Pathogen Informatics"/>
            <person name="Doyle S."/>
        </authorList>
    </citation>
    <scope>NUCLEOTIDE SEQUENCE [LARGE SCALE GENOMIC DNA]</scope>
    <source>
        <strain evidence="8 9">NCTC12722</strain>
    </source>
</reference>
<evidence type="ECO:0000313" key="9">
    <source>
        <dbReference type="Proteomes" id="UP000254343"/>
    </source>
</evidence>
<dbReference type="EMBL" id="UIGB01000001">
    <property type="protein sequence ID" value="SUU83760.1"/>
    <property type="molecule type" value="Genomic_DNA"/>
</dbReference>
<evidence type="ECO:0000313" key="8">
    <source>
        <dbReference type="EMBL" id="SUU83760.1"/>
    </source>
</evidence>
<dbReference type="Gene3D" id="3.30.70.20">
    <property type="match status" value="1"/>
</dbReference>